<dbReference type="SUPFAM" id="SSF56219">
    <property type="entry name" value="DNase I-like"/>
    <property type="match status" value="1"/>
</dbReference>
<sequence length="429" mass="47252">MTSVPEPPEPRPLIVQIASYNTNLQGSQGTPQDLVDWLAPTLSASHFREPPDIVAVGFQELLPLHLALAGLSKAVVADRDELLRSQIEKHNSSAGEHVAYTLVAKSVNVGVALLIYARDHGVGQRVCDVQTAWTGFGPGWVGNKGAVGIRFRISSEFGAGGGEIMTFVCTHLTAHAHNLKTRLGDWEHTVKTLLFPKADRESPIADRSIYATSHLFVLGDTNSRLDVPMSNGHLLTHDDVVAQTSTTEGRERAKNWDQLRREISLENTFHGLREGEFWGFPPSYKYVIGERNTFSKKRLPAWTDRILYTTYLDSPSTPDTSYITPILYTSVPSYTISDHKPVVALLRVPSAASSSLTPMLHHYGNLPYQPTPYSGFLKNSIGKLLGWILGWLWCALWFIGAGHAGVGLSNFVLGASAVAWWKARWFGAN</sequence>
<evidence type="ECO:0000256" key="1">
    <source>
        <dbReference type="SAM" id="Phobius"/>
    </source>
</evidence>
<dbReference type="AlphaFoldDB" id="A0A8H3B8M1"/>
<dbReference type="InterPro" id="IPR000300">
    <property type="entry name" value="IPPc"/>
</dbReference>
<gene>
    <name evidence="3" type="ORF">RDB_LOCUS86807</name>
</gene>
<dbReference type="GO" id="GO:0004439">
    <property type="term" value="F:phosphatidylinositol-4,5-bisphosphate 5-phosphatase activity"/>
    <property type="evidence" value="ECO:0007669"/>
    <property type="project" value="TreeGrafter"/>
</dbReference>
<dbReference type="EMBL" id="CAJMWT010002693">
    <property type="protein sequence ID" value="CAE6450905.1"/>
    <property type="molecule type" value="Genomic_DNA"/>
</dbReference>
<dbReference type="Proteomes" id="UP000663843">
    <property type="component" value="Unassembled WGS sequence"/>
</dbReference>
<dbReference type="InterPro" id="IPR046985">
    <property type="entry name" value="IP5"/>
</dbReference>
<reference evidence="3" key="1">
    <citation type="submission" date="2021-01" db="EMBL/GenBank/DDBJ databases">
        <authorList>
            <person name="Kaushik A."/>
        </authorList>
    </citation>
    <scope>NUCLEOTIDE SEQUENCE</scope>
    <source>
        <strain evidence="3">AG2-2IIIB</strain>
    </source>
</reference>
<keyword evidence="1" id="KW-1133">Transmembrane helix</keyword>
<dbReference type="Pfam" id="PF22669">
    <property type="entry name" value="Exo_endo_phos2"/>
    <property type="match status" value="1"/>
</dbReference>
<dbReference type="InterPro" id="IPR036691">
    <property type="entry name" value="Endo/exonu/phosph_ase_sf"/>
</dbReference>
<evidence type="ECO:0000259" key="2">
    <source>
        <dbReference type="SMART" id="SM00128"/>
    </source>
</evidence>
<organism evidence="3 4">
    <name type="scientific">Rhizoctonia solani</name>
    <dbReference type="NCBI Taxonomy" id="456999"/>
    <lineage>
        <taxon>Eukaryota</taxon>
        <taxon>Fungi</taxon>
        <taxon>Dikarya</taxon>
        <taxon>Basidiomycota</taxon>
        <taxon>Agaricomycotina</taxon>
        <taxon>Agaricomycetes</taxon>
        <taxon>Cantharellales</taxon>
        <taxon>Ceratobasidiaceae</taxon>
        <taxon>Rhizoctonia</taxon>
    </lineage>
</organism>
<proteinExistence type="predicted"/>
<protein>
    <recommendedName>
        <fullName evidence="2">Inositol polyphosphate-related phosphatase domain-containing protein</fullName>
    </recommendedName>
</protein>
<name>A0A8H3B8M1_9AGAM</name>
<dbReference type="Gene3D" id="3.60.10.10">
    <property type="entry name" value="Endonuclease/exonuclease/phosphatase"/>
    <property type="match status" value="1"/>
</dbReference>
<dbReference type="PANTHER" id="PTHR11200:SF286">
    <property type="entry name" value="5-PHOSPHATASE, PUTATIVE (AFU_ORTHOLOGUE AFUA_5G07600)-RELATED"/>
    <property type="match status" value="1"/>
</dbReference>
<feature type="domain" description="Inositol polyphosphate-related phosphatase" evidence="2">
    <location>
        <begin position="11"/>
        <end position="354"/>
    </location>
</feature>
<evidence type="ECO:0000313" key="3">
    <source>
        <dbReference type="EMBL" id="CAE6450905.1"/>
    </source>
</evidence>
<evidence type="ECO:0000313" key="4">
    <source>
        <dbReference type="Proteomes" id="UP000663843"/>
    </source>
</evidence>
<dbReference type="GO" id="GO:0046856">
    <property type="term" value="P:phosphatidylinositol dephosphorylation"/>
    <property type="evidence" value="ECO:0007669"/>
    <property type="project" value="InterPro"/>
</dbReference>
<dbReference type="SMART" id="SM00128">
    <property type="entry name" value="IPPc"/>
    <property type="match status" value="1"/>
</dbReference>
<keyword evidence="1" id="KW-0812">Transmembrane</keyword>
<dbReference type="PANTHER" id="PTHR11200">
    <property type="entry name" value="INOSITOL 5-PHOSPHATASE"/>
    <property type="match status" value="1"/>
</dbReference>
<feature type="transmembrane region" description="Helical" evidence="1">
    <location>
        <begin position="384"/>
        <end position="406"/>
    </location>
</feature>
<comment type="caution">
    <text evidence="3">The sequence shown here is derived from an EMBL/GenBank/DDBJ whole genome shotgun (WGS) entry which is preliminary data.</text>
</comment>
<keyword evidence="1" id="KW-0472">Membrane</keyword>
<accession>A0A8H3B8M1</accession>